<gene>
    <name evidence="16" type="ORF">METZ01_LOCUS64181</name>
</gene>
<dbReference type="AlphaFoldDB" id="A0A381T9I9"/>
<dbReference type="GO" id="GO:0046872">
    <property type="term" value="F:metal ion binding"/>
    <property type="evidence" value="ECO:0007669"/>
    <property type="project" value="UniProtKB-KW"/>
</dbReference>
<evidence type="ECO:0000256" key="13">
    <source>
        <dbReference type="ARBA" id="ARBA00030563"/>
    </source>
</evidence>
<evidence type="ECO:0000256" key="14">
    <source>
        <dbReference type="ARBA" id="ARBA00048573"/>
    </source>
</evidence>
<evidence type="ECO:0000256" key="9">
    <source>
        <dbReference type="ARBA" id="ARBA00022840"/>
    </source>
</evidence>
<keyword evidence="8" id="KW-0547">Nucleotide-binding</keyword>
<dbReference type="CDD" id="cd00775">
    <property type="entry name" value="LysRS_core"/>
    <property type="match status" value="1"/>
</dbReference>
<keyword evidence="10" id="KW-0460">Magnesium</keyword>
<dbReference type="InterPro" id="IPR012340">
    <property type="entry name" value="NA-bd_OB-fold"/>
</dbReference>
<dbReference type="InterPro" id="IPR004365">
    <property type="entry name" value="NA-bd_OB_tRNA"/>
</dbReference>
<dbReference type="GO" id="GO:0004824">
    <property type="term" value="F:lysine-tRNA ligase activity"/>
    <property type="evidence" value="ECO:0007669"/>
    <property type="project" value="UniProtKB-EC"/>
</dbReference>
<keyword evidence="12" id="KW-0030">Aminoacyl-tRNA synthetase</keyword>
<dbReference type="GO" id="GO:0006430">
    <property type="term" value="P:lysyl-tRNA aminoacylation"/>
    <property type="evidence" value="ECO:0007669"/>
    <property type="project" value="InterPro"/>
</dbReference>
<dbReference type="SUPFAM" id="SSF55681">
    <property type="entry name" value="Class II aaRS and biotin synthetases"/>
    <property type="match status" value="1"/>
</dbReference>
<evidence type="ECO:0000256" key="10">
    <source>
        <dbReference type="ARBA" id="ARBA00022842"/>
    </source>
</evidence>
<dbReference type="GO" id="GO:0005829">
    <property type="term" value="C:cytosol"/>
    <property type="evidence" value="ECO:0007669"/>
    <property type="project" value="TreeGrafter"/>
</dbReference>
<keyword evidence="9" id="KW-0067">ATP-binding</keyword>
<dbReference type="NCBIfam" id="NF001756">
    <property type="entry name" value="PRK00484.1"/>
    <property type="match status" value="1"/>
</dbReference>
<dbReference type="GO" id="GO:0005524">
    <property type="term" value="F:ATP binding"/>
    <property type="evidence" value="ECO:0007669"/>
    <property type="project" value="UniProtKB-KW"/>
</dbReference>
<dbReference type="Gene3D" id="3.30.930.10">
    <property type="entry name" value="Bira Bifunctional Protein, Domain 2"/>
    <property type="match status" value="1"/>
</dbReference>
<dbReference type="EMBL" id="UINC01004043">
    <property type="protein sequence ID" value="SVA11327.1"/>
    <property type="molecule type" value="Genomic_DNA"/>
</dbReference>
<sequence length="507" mass="58280">MEELGHLIKLRHEKLQDLRGKGIAPYINRFKVDTAIQSLVDDFALESKEELEEKDHTCIAAGRIMTRRKHGKTTFVNIQDSTGQIQVFINKNALGEEAYELFGKFDIGDIIGVEGRVSKTKTGELTLFSTKTTLLSKSLLPLPEKWHGLKDVELRYRQRYVDLIVNPDVKKVFILRSKIISALRDYLNDRDYLEVETPMMQSIPGGATARPFKTHHNALDMDLYLRVAPELYLKRLVVGGIERVYEINRNFRNEGISTEHNPEFTMVEFYTAYADYNDLMDLTEDLFRFICEKVFPENNFKFPYTSIVDGESVTEMIDFSQPFRRCTFRQSLIEIGGVAEEHLDDPQKTVAFALENKVVLEKKDSHDKILAKLFDHFVEPNMSQPTFIIDYPLALSPLSKKKEDDPDLVERFELFIGRKEIANAYTELNDPIDQKKRFEGQVAERQAGDDEAHWMDNDFIRALEYGMPPTAGEGIGIDRLVMLFTDSPSIRDVILFPQLKKESGTSP</sequence>
<comment type="subunit">
    <text evidence="3">Homodimer.</text>
</comment>
<dbReference type="Pfam" id="PF00152">
    <property type="entry name" value="tRNA-synt_2"/>
    <property type="match status" value="1"/>
</dbReference>
<dbReference type="InterPro" id="IPR034762">
    <property type="entry name" value="Lys-tRNA-ligase_II_bac/euk"/>
</dbReference>
<dbReference type="InterPro" id="IPR002313">
    <property type="entry name" value="Lys-tRNA-ligase_II"/>
</dbReference>
<dbReference type="GO" id="GO:0000049">
    <property type="term" value="F:tRNA binding"/>
    <property type="evidence" value="ECO:0007669"/>
    <property type="project" value="TreeGrafter"/>
</dbReference>
<dbReference type="FunFam" id="2.40.50.140:FF:000024">
    <property type="entry name" value="Lysine--tRNA ligase"/>
    <property type="match status" value="1"/>
</dbReference>
<name>A0A381T9I9_9ZZZZ</name>
<evidence type="ECO:0000256" key="2">
    <source>
        <dbReference type="ARBA" id="ARBA00008226"/>
    </source>
</evidence>
<dbReference type="InterPro" id="IPR045864">
    <property type="entry name" value="aa-tRNA-synth_II/BPL/LPL"/>
</dbReference>
<dbReference type="PRINTS" id="PR00982">
    <property type="entry name" value="TRNASYNTHLYS"/>
</dbReference>
<dbReference type="InterPro" id="IPR044136">
    <property type="entry name" value="Lys-tRNA-ligase_II_N"/>
</dbReference>
<dbReference type="InterPro" id="IPR006195">
    <property type="entry name" value="aa-tRNA-synth_II"/>
</dbReference>
<dbReference type="InterPro" id="IPR018149">
    <property type="entry name" value="Lys-tRNA-synth_II_C"/>
</dbReference>
<dbReference type="CDD" id="cd04322">
    <property type="entry name" value="LysRS_N"/>
    <property type="match status" value="1"/>
</dbReference>
<evidence type="ECO:0000256" key="4">
    <source>
        <dbReference type="ARBA" id="ARBA00013166"/>
    </source>
</evidence>
<evidence type="ECO:0000256" key="1">
    <source>
        <dbReference type="ARBA" id="ARBA00004496"/>
    </source>
</evidence>
<reference evidence="16" key="1">
    <citation type="submission" date="2018-05" db="EMBL/GenBank/DDBJ databases">
        <authorList>
            <person name="Lanie J.A."/>
            <person name="Ng W.-L."/>
            <person name="Kazmierczak K.M."/>
            <person name="Andrzejewski T.M."/>
            <person name="Davidsen T.M."/>
            <person name="Wayne K.J."/>
            <person name="Tettelin H."/>
            <person name="Glass J.I."/>
            <person name="Rusch D."/>
            <person name="Podicherti R."/>
            <person name="Tsui H.-C.T."/>
            <person name="Winkler M.E."/>
        </authorList>
    </citation>
    <scope>NUCLEOTIDE SEQUENCE</scope>
</reference>
<dbReference type="Gene3D" id="2.40.50.140">
    <property type="entry name" value="Nucleic acid-binding proteins"/>
    <property type="match status" value="1"/>
</dbReference>
<evidence type="ECO:0000256" key="8">
    <source>
        <dbReference type="ARBA" id="ARBA00022741"/>
    </source>
</evidence>
<dbReference type="NCBIfam" id="TIGR00499">
    <property type="entry name" value="lysS_bact"/>
    <property type="match status" value="1"/>
</dbReference>
<organism evidence="16">
    <name type="scientific">marine metagenome</name>
    <dbReference type="NCBI Taxonomy" id="408172"/>
    <lineage>
        <taxon>unclassified sequences</taxon>
        <taxon>metagenomes</taxon>
        <taxon>ecological metagenomes</taxon>
    </lineage>
</organism>
<evidence type="ECO:0000256" key="6">
    <source>
        <dbReference type="ARBA" id="ARBA00022598"/>
    </source>
</evidence>
<dbReference type="Pfam" id="PF01336">
    <property type="entry name" value="tRNA_anti-codon"/>
    <property type="match status" value="1"/>
</dbReference>
<dbReference type="InterPro" id="IPR004364">
    <property type="entry name" value="Aa-tRNA-synt_II"/>
</dbReference>
<keyword evidence="11" id="KW-0648">Protein biosynthesis</keyword>
<dbReference type="EC" id="6.1.1.6" evidence="4"/>
<evidence type="ECO:0000256" key="7">
    <source>
        <dbReference type="ARBA" id="ARBA00022723"/>
    </source>
</evidence>
<keyword evidence="5" id="KW-0963">Cytoplasm</keyword>
<evidence type="ECO:0000256" key="5">
    <source>
        <dbReference type="ARBA" id="ARBA00022490"/>
    </source>
</evidence>
<evidence type="ECO:0000313" key="16">
    <source>
        <dbReference type="EMBL" id="SVA11327.1"/>
    </source>
</evidence>
<comment type="catalytic activity">
    <reaction evidence="14">
        <text>tRNA(Lys) + L-lysine + ATP = L-lysyl-tRNA(Lys) + AMP + diphosphate</text>
        <dbReference type="Rhea" id="RHEA:20792"/>
        <dbReference type="Rhea" id="RHEA-COMP:9696"/>
        <dbReference type="Rhea" id="RHEA-COMP:9697"/>
        <dbReference type="ChEBI" id="CHEBI:30616"/>
        <dbReference type="ChEBI" id="CHEBI:32551"/>
        <dbReference type="ChEBI" id="CHEBI:33019"/>
        <dbReference type="ChEBI" id="CHEBI:78442"/>
        <dbReference type="ChEBI" id="CHEBI:78529"/>
        <dbReference type="ChEBI" id="CHEBI:456215"/>
        <dbReference type="EC" id="6.1.1.6"/>
    </reaction>
</comment>
<evidence type="ECO:0000256" key="12">
    <source>
        <dbReference type="ARBA" id="ARBA00023146"/>
    </source>
</evidence>
<comment type="similarity">
    <text evidence="2">Belongs to the class-II aminoacyl-tRNA synthetase family.</text>
</comment>
<dbReference type="PANTHER" id="PTHR42918:SF15">
    <property type="entry name" value="LYSINE--TRNA LIGASE, CHLOROPLASTIC_MITOCHONDRIAL"/>
    <property type="match status" value="1"/>
</dbReference>
<evidence type="ECO:0000259" key="15">
    <source>
        <dbReference type="PROSITE" id="PS50862"/>
    </source>
</evidence>
<dbReference type="FunFam" id="3.30.930.10:FF:000238">
    <property type="entry name" value="Lysine--tRNA ligase"/>
    <property type="match status" value="1"/>
</dbReference>
<dbReference type="HAMAP" id="MF_00252">
    <property type="entry name" value="Lys_tRNA_synth_class2"/>
    <property type="match status" value="1"/>
</dbReference>
<accession>A0A381T9I9</accession>
<protein>
    <recommendedName>
        <fullName evidence="4">lysine--tRNA ligase</fullName>
        <ecNumber evidence="4">6.1.1.6</ecNumber>
    </recommendedName>
    <alternativeName>
        <fullName evidence="13">Lysyl-tRNA synthetase</fullName>
    </alternativeName>
</protein>
<dbReference type="SUPFAM" id="SSF50249">
    <property type="entry name" value="Nucleic acid-binding proteins"/>
    <property type="match status" value="1"/>
</dbReference>
<dbReference type="PIRSF" id="PIRSF039101">
    <property type="entry name" value="LysRS2"/>
    <property type="match status" value="1"/>
</dbReference>
<comment type="subcellular location">
    <subcellularLocation>
        <location evidence="1">Cytoplasm</location>
    </subcellularLocation>
</comment>
<evidence type="ECO:0000256" key="3">
    <source>
        <dbReference type="ARBA" id="ARBA00011738"/>
    </source>
</evidence>
<feature type="domain" description="Aminoacyl-transfer RNA synthetases class-II family profile" evidence="15">
    <location>
        <begin position="173"/>
        <end position="497"/>
    </location>
</feature>
<dbReference type="PANTHER" id="PTHR42918">
    <property type="entry name" value="LYSYL-TRNA SYNTHETASE"/>
    <property type="match status" value="1"/>
</dbReference>
<keyword evidence="6" id="KW-0436">Ligase</keyword>
<proteinExistence type="inferred from homology"/>
<dbReference type="PROSITE" id="PS50862">
    <property type="entry name" value="AA_TRNA_LIGASE_II"/>
    <property type="match status" value="1"/>
</dbReference>
<keyword evidence="7" id="KW-0479">Metal-binding</keyword>
<evidence type="ECO:0000256" key="11">
    <source>
        <dbReference type="ARBA" id="ARBA00022917"/>
    </source>
</evidence>